<keyword evidence="3" id="KW-1185">Reference proteome</keyword>
<protein>
    <submittedName>
        <fullName evidence="2">Uncharacterized protein</fullName>
    </submittedName>
</protein>
<organism evidence="2 3">
    <name type="scientific">Thiobaca trueperi</name>
    <dbReference type="NCBI Taxonomy" id="127458"/>
    <lineage>
        <taxon>Bacteria</taxon>
        <taxon>Pseudomonadati</taxon>
        <taxon>Pseudomonadota</taxon>
        <taxon>Gammaproteobacteria</taxon>
        <taxon>Chromatiales</taxon>
        <taxon>Chromatiaceae</taxon>
        <taxon>Thiobaca</taxon>
    </lineage>
</organism>
<keyword evidence="1" id="KW-1133">Transmembrane helix</keyword>
<evidence type="ECO:0000313" key="3">
    <source>
        <dbReference type="Proteomes" id="UP000295717"/>
    </source>
</evidence>
<comment type="caution">
    <text evidence="2">The sequence shown here is derived from an EMBL/GenBank/DDBJ whole genome shotgun (WGS) entry which is preliminary data.</text>
</comment>
<evidence type="ECO:0000256" key="1">
    <source>
        <dbReference type="SAM" id="Phobius"/>
    </source>
</evidence>
<dbReference type="OrthoDB" id="5762392at2"/>
<accession>A0A4R3N4R9</accession>
<gene>
    <name evidence="2" type="ORF">EDC35_10187</name>
</gene>
<keyword evidence="1" id="KW-0472">Membrane</keyword>
<sequence length="212" mass="23785">MDLEDSGQSAFLDIATNLLAIILIVTLFSLVSIRHATQTAAHPAARPVSSPRFVEPRRELFPPFSRFFFVISGRVVRWDQESVVAALIAAPDALSGTTAQGRFEWLPEPLVTRDIDTFQIRFFLDTPAILAQEPPWSEDATERLVSELAAADASSRIAPVFIVHPAGMETFVPLHERLQAAGLRFRWFAQKPDEPLRLGRHPEQFTAHAIYW</sequence>
<dbReference type="EMBL" id="SMAO01000001">
    <property type="protein sequence ID" value="TCT23774.1"/>
    <property type="molecule type" value="Genomic_DNA"/>
</dbReference>
<reference evidence="2 3" key="1">
    <citation type="submission" date="2019-03" db="EMBL/GenBank/DDBJ databases">
        <title>Genomic Encyclopedia of Type Strains, Phase IV (KMG-IV): sequencing the most valuable type-strain genomes for metagenomic binning, comparative biology and taxonomic classification.</title>
        <authorList>
            <person name="Goeker M."/>
        </authorList>
    </citation>
    <scope>NUCLEOTIDE SEQUENCE [LARGE SCALE GENOMIC DNA]</scope>
    <source>
        <strain evidence="2 3">DSM 13587</strain>
    </source>
</reference>
<evidence type="ECO:0000313" key="2">
    <source>
        <dbReference type="EMBL" id="TCT23774.1"/>
    </source>
</evidence>
<name>A0A4R3N4R9_9GAMM</name>
<dbReference type="AlphaFoldDB" id="A0A4R3N4R9"/>
<feature type="transmembrane region" description="Helical" evidence="1">
    <location>
        <begin position="14"/>
        <end position="33"/>
    </location>
</feature>
<dbReference type="RefSeq" id="WP_132974879.1">
    <property type="nucleotide sequence ID" value="NZ_SMAO01000001.1"/>
</dbReference>
<dbReference type="Proteomes" id="UP000295717">
    <property type="component" value="Unassembled WGS sequence"/>
</dbReference>
<keyword evidence="1" id="KW-0812">Transmembrane</keyword>
<proteinExistence type="predicted"/>